<feature type="region of interest" description="Disordered" evidence="1">
    <location>
        <begin position="797"/>
        <end position="857"/>
    </location>
</feature>
<dbReference type="Proteomes" id="UP000440578">
    <property type="component" value="Unassembled WGS sequence"/>
</dbReference>
<feature type="compositionally biased region" description="Basic and acidic residues" evidence="1">
    <location>
        <begin position="841"/>
        <end position="857"/>
    </location>
</feature>
<evidence type="ECO:0000313" key="2">
    <source>
        <dbReference type="EMBL" id="KAF0289566.1"/>
    </source>
</evidence>
<comment type="caution">
    <text evidence="2">The sequence shown here is derived from an EMBL/GenBank/DDBJ whole genome shotgun (WGS) entry which is preliminary data.</text>
</comment>
<proteinExistence type="predicted"/>
<feature type="compositionally biased region" description="Polar residues" evidence="1">
    <location>
        <begin position="122"/>
        <end position="133"/>
    </location>
</feature>
<accession>A0A6A4V4K0</accession>
<feature type="compositionally biased region" description="Pro residues" evidence="1">
    <location>
        <begin position="743"/>
        <end position="759"/>
    </location>
</feature>
<feature type="region of interest" description="Disordered" evidence="1">
    <location>
        <begin position="729"/>
        <end position="762"/>
    </location>
</feature>
<feature type="region of interest" description="Disordered" evidence="1">
    <location>
        <begin position="165"/>
        <end position="320"/>
    </location>
</feature>
<feature type="compositionally biased region" description="Pro residues" evidence="1">
    <location>
        <begin position="558"/>
        <end position="573"/>
    </location>
</feature>
<feature type="compositionally biased region" description="Basic and acidic residues" evidence="1">
    <location>
        <begin position="101"/>
        <end position="112"/>
    </location>
</feature>
<feature type="compositionally biased region" description="Low complexity" evidence="1">
    <location>
        <begin position="56"/>
        <end position="68"/>
    </location>
</feature>
<evidence type="ECO:0000313" key="3">
    <source>
        <dbReference type="Proteomes" id="UP000440578"/>
    </source>
</evidence>
<reference evidence="2 3" key="1">
    <citation type="submission" date="2019-07" db="EMBL/GenBank/DDBJ databases">
        <title>Draft genome assembly of a fouling barnacle, Amphibalanus amphitrite (Darwin, 1854): The first reference genome for Thecostraca.</title>
        <authorList>
            <person name="Kim W."/>
        </authorList>
    </citation>
    <scope>NUCLEOTIDE SEQUENCE [LARGE SCALE GENOMIC DNA]</scope>
    <source>
        <strain evidence="2">SNU_AA5</strain>
        <tissue evidence="2">Soma without cirri and trophi</tissue>
    </source>
</reference>
<feature type="compositionally biased region" description="Low complexity" evidence="1">
    <location>
        <begin position="587"/>
        <end position="599"/>
    </location>
</feature>
<name>A0A6A4V4K0_AMPAM</name>
<feature type="compositionally biased region" description="Basic and acidic residues" evidence="1">
    <location>
        <begin position="818"/>
        <end position="830"/>
    </location>
</feature>
<evidence type="ECO:0000256" key="1">
    <source>
        <dbReference type="SAM" id="MobiDB-lite"/>
    </source>
</evidence>
<feature type="region of interest" description="Disordered" evidence="1">
    <location>
        <begin position="397"/>
        <end position="605"/>
    </location>
</feature>
<dbReference type="OrthoDB" id="6405932at2759"/>
<protein>
    <submittedName>
        <fullName evidence="2">Uncharacterized protein</fullName>
    </submittedName>
</protein>
<feature type="region of interest" description="Disordered" evidence="1">
    <location>
        <begin position="45"/>
        <end position="147"/>
    </location>
</feature>
<feature type="compositionally biased region" description="Pro residues" evidence="1">
    <location>
        <begin position="520"/>
        <end position="531"/>
    </location>
</feature>
<feature type="compositionally biased region" description="Basic and acidic residues" evidence="1">
    <location>
        <begin position="477"/>
        <end position="495"/>
    </location>
</feature>
<feature type="compositionally biased region" description="Polar residues" evidence="1">
    <location>
        <begin position="508"/>
        <end position="518"/>
    </location>
</feature>
<gene>
    <name evidence="2" type="ORF">FJT64_012212</name>
</gene>
<dbReference type="AlphaFoldDB" id="A0A6A4V4K0"/>
<organism evidence="2 3">
    <name type="scientific">Amphibalanus amphitrite</name>
    <name type="common">Striped barnacle</name>
    <name type="synonym">Balanus amphitrite</name>
    <dbReference type="NCBI Taxonomy" id="1232801"/>
    <lineage>
        <taxon>Eukaryota</taxon>
        <taxon>Metazoa</taxon>
        <taxon>Ecdysozoa</taxon>
        <taxon>Arthropoda</taxon>
        <taxon>Crustacea</taxon>
        <taxon>Multicrustacea</taxon>
        <taxon>Cirripedia</taxon>
        <taxon>Thoracica</taxon>
        <taxon>Thoracicalcarea</taxon>
        <taxon>Balanomorpha</taxon>
        <taxon>Balanoidea</taxon>
        <taxon>Balanidae</taxon>
        <taxon>Amphibalaninae</taxon>
        <taxon>Amphibalanus</taxon>
    </lineage>
</organism>
<dbReference type="EMBL" id="VIIS01002025">
    <property type="protein sequence ID" value="KAF0289566.1"/>
    <property type="molecule type" value="Genomic_DNA"/>
</dbReference>
<sequence length="857" mass="93567">MSGWLGCCECLQRRAMAPARRHGAALPAGLPPHQHGHHNAAFLGDEEVATPPPTPQDQQPQQQTQQTQELGGVTAESASEPPSPPPPAERYRVAPQLVRPQFREICDLRDQRPGLVRRSTKQTRPGRSPNGSRSGPFLPNHRDIDTEWPTEELVVLDPQRRVSLLDNIPETSETNVTGEGAPAEGETRPTGGPGGACERSKSVPPGHSVKWEDDVVPAGSPGADRTASPSVSPQRPARTRAASLGTPRRLTFARFRRRSSQRRQSSDSGGAPTGREQSRERSWLRRLSRGRPSTALRADQPPEQPSESAAQTAAGDRSQAARHWDLVRTNFDLDAPLTEHWGFLESVVTEFEKVDAKTYTEHLHEQSPISSSSSEEEVPDALEAQLLLKLAQAEKIRPRKVSVSRRCVQNERRRRRSEQMASSGEEPASGAEHGEECQKEGSKDQERPVASEGSPVQPKTVLEEVKSAPPVTQSSEEPVKPCSEEPVKAISEEPRIPPLISEVDPSAGGQSSPTQRASSCPPPRVEPPRPPAADRRRRGSLLSRLLGLPTGQSRRPSLPAPVVKPPPAAAPPPSEEDHEVHHPTWFERTAGPEAAAGPTADRRALSRRRATVAEVSLKEFLHEVDERAQHLRDEEFCGADPYEVLAPEQKAADDDHVVPLLNTSRCVKLMLEDAERRLEREYGTGGTVALPPTPAPNMALVGYQQMALALARHSTVGYRDLVIALARREPSPSQCQGVQTSPRPAPTADPPPESPPCTSPPSGGAVWTVAVWEPPVLAAPPARLLAYGQPSWVARQQSSEEAAELRRRLDSGQRAAGRRRDSLLRRRAERAAQMAGQSGRHGGDHERADGPRRPFWR</sequence>
<keyword evidence="3" id="KW-1185">Reference proteome</keyword>
<feature type="compositionally biased region" description="Basic and acidic residues" evidence="1">
    <location>
        <begin position="432"/>
        <end position="449"/>
    </location>
</feature>